<evidence type="ECO:0000256" key="4">
    <source>
        <dbReference type="ARBA" id="ARBA00022519"/>
    </source>
</evidence>
<keyword evidence="7 8" id="KW-0472">Membrane</keyword>
<feature type="transmembrane region" description="Helical" evidence="8">
    <location>
        <begin position="98"/>
        <end position="116"/>
    </location>
</feature>
<protein>
    <recommendedName>
        <fullName evidence="9">Tripartite ATP-independent periplasmic transporters DctQ component domain-containing protein</fullName>
    </recommendedName>
</protein>
<feature type="domain" description="Tripartite ATP-independent periplasmic transporters DctQ component" evidence="9">
    <location>
        <begin position="28"/>
        <end position="153"/>
    </location>
</feature>
<comment type="subcellular location">
    <subcellularLocation>
        <location evidence="1">Cell inner membrane</location>
        <topology evidence="1">Multi-pass membrane protein</topology>
    </subcellularLocation>
</comment>
<gene>
    <name evidence="10" type="ORF">MNBD_GAMMA20-973</name>
</gene>
<dbReference type="EMBL" id="UOFU01000276">
    <property type="protein sequence ID" value="VAX02538.1"/>
    <property type="molecule type" value="Genomic_DNA"/>
</dbReference>
<keyword evidence="4" id="KW-0997">Cell inner membrane</keyword>
<accession>A0A3B1AT51</accession>
<name>A0A3B1AT51_9ZZZZ</name>
<proteinExistence type="predicted"/>
<dbReference type="GO" id="GO:0015740">
    <property type="term" value="P:C4-dicarboxylate transport"/>
    <property type="evidence" value="ECO:0007669"/>
    <property type="project" value="TreeGrafter"/>
</dbReference>
<evidence type="ECO:0000256" key="2">
    <source>
        <dbReference type="ARBA" id="ARBA00022448"/>
    </source>
</evidence>
<evidence type="ECO:0000256" key="6">
    <source>
        <dbReference type="ARBA" id="ARBA00022989"/>
    </source>
</evidence>
<evidence type="ECO:0000256" key="1">
    <source>
        <dbReference type="ARBA" id="ARBA00004429"/>
    </source>
</evidence>
<sequence>MLTRSLRRLAHLSARLEDGLLVLLLGAMILLAGSQIILRNFFETGIDWGPPLLRVLVLWLALLGGMAATRADNHIAIDLISRFLPKHLKRIANATTRLFTAVVCGVIAWYAAQFVWMEYQDQMILFARVPAWTAEIIIPIGFAIIGLRNLCTFGADLLQLLSRKPSLP</sequence>
<keyword evidence="2" id="KW-0813">Transport</keyword>
<dbReference type="PANTHER" id="PTHR35011:SF2">
    <property type="entry name" value="2,3-DIKETO-L-GULONATE TRAP TRANSPORTER SMALL PERMEASE PROTEIN YIAM"/>
    <property type="match status" value="1"/>
</dbReference>
<evidence type="ECO:0000259" key="9">
    <source>
        <dbReference type="Pfam" id="PF04290"/>
    </source>
</evidence>
<feature type="transmembrane region" description="Helical" evidence="8">
    <location>
        <begin position="58"/>
        <end position="77"/>
    </location>
</feature>
<organism evidence="10">
    <name type="scientific">hydrothermal vent metagenome</name>
    <dbReference type="NCBI Taxonomy" id="652676"/>
    <lineage>
        <taxon>unclassified sequences</taxon>
        <taxon>metagenomes</taxon>
        <taxon>ecological metagenomes</taxon>
    </lineage>
</organism>
<evidence type="ECO:0000256" key="3">
    <source>
        <dbReference type="ARBA" id="ARBA00022475"/>
    </source>
</evidence>
<keyword evidence="6 8" id="KW-1133">Transmembrane helix</keyword>
<dbReference type="GO" id="GO:0005886">
    <property type="term" value="C:plasma membrane"/>
    <property type="evidence" value="ECO:0007669"/>
    <property type="project" value="UniProtKB-SubCell"/>
</dbReference>
<evidence type="ECO:0000313" key="10">
    <source>
        <dbReference type="EMBL" id="VAX02538.1"/>
    </source>
</evidence>
<evidence type="ECO:0000256" key="5">
    <source>
        <dbReference type="ARBA" id="ARBA00022692"/>
    </source>
</evidence>
<feature type="transmembrane region" description="Helical" evidence="8">
    <location>
        <begin position="136"/>
        <end position="158"/>
    </location>
</feature>
<evidence type="ECO:0000256" key="8">
    <source>
        <dbReference type="SAM" id="Phobius"/>
    </source>
</evidence>
<dbReference type="Pfam" id="PF04290">
    <property type="entry name" value="DctQ"/>
    <property type="match status" value="1"/>
</dbReference>
<dbReference type="AlphaFoldDB" id="A0A3B1AT51"/>
<dbReference type="GO" id="GO:0022857">
    <property type="term" value="F:transmembrane transporter activity"/>
    <property type="evidence" value="ECO:0007669"/>
    <property type="project" value="TreeGrafter"/>
</dbReference>
<feature type="transmembrane region" description="Helical" evidence="8">
    <location>
        <begin position="20"/>
        <end position="38"/>
    </location>
</feature>
<dbReference type="InterPro" id="IPR055348">
    <property type="entry name" value="DctQ"/>
</dbReference>
<dbReference type="InterPro" id="IPR007387">
    <property type="entry name" value="TRAP_DctQ"/>
</dbReference>
<reference evidence="10" key="1">
    <citation type="submission" date="2018-06" db="EMBL/GenBank/DDBJ databases">
        <authorList>
            <person name="Zhirakovskaya E."/>
        </authorList>
    </citation>
    <scope>NUCLEOTIDE SEQUENCE</scope>
</reference>
<dbReference type="PANTHER" id="PTHR35011">
    <property type="entry name" value="2,3-DIKETO-L-GULONATE TRAP TRANSPORTER SMALL PERMEASE PROTEIN YIAM"/>
    <property type="match status" value="1"/>
</dbReference>
<evidence type="ECO:0000256" key="7">
    <source>
        <dbReference type="ARBA" id="ARBA00023136"/>
    </source>
</evidence>
<keyword evidence="3" id="KW-1003">Cell membrane</keyword>
<keyword evidence="5 8" id="KW-0812">Transmembrane</keyword>